<reference evidence="3 4" key="1">
    <citation type="submission" date="2020-04" db="EMBL/GenBank/DDBJ databases">
        <title>Metagenomic profiling of ammonia- and methane-oxidizing microorganisms in a Dutch drinking water treatment plant.</title>
        <authorList>
            <person name="Poghosyan L."/>
            <person name="Leucker S."/>
        </authorList>
    </citation>
    <scope>NUCLEOTIDE SEQUENCE [LARGE SCALE GENOMIC DNA]</scope>
    <source>
        <strain evidence="3">S-RSF-IL-03</strain>
    </source>
</reference>
<feature type="coiled-coil region" evidence="1">
    <location>
        <begin position="179"/>
        <end position="206"/>
    </location>
</feature>
<keyword evidence="2" id="KW-0472">Membrane</keyword>
<dbReference type="PANTHER" id="PTHR32309">
    <property type="entry name" value="TYROSINE-PROTEIN KINASE"/>
    <property type="match status" value="1"/>
</dbReference>
<evidence type="ECO:0000313" key="4">
    <source>
        <dbReference type="Proteomes" id="UP000580839"/>
    </source>
</evidence>
<protein>
    <recommendedName>
        <fullName evidence="5">Tyrosine kinase G-rich domain-containing protein</fullName>
    </recommendedName>
</protein>
<accession>A0A849SGN1</accession>
<keyword evidence="2" id="KW-0812">Transmembrane</keyword>
<dbReference type="InterPro" id="IPR050445">
    <property type="entry name" value="Bact_polysacc_biosynth/exp"/>
</dbReference>
<dbReference type="AlphaFoldDB" id="A0A849SGN1"/>
<evidence type="ECO:0000313" key="3">
    <source>
        <dbReference type="EMBL" id="NOT34532.1"/>
    </source>
</evidence>
<dbReference type="Proteomes" id="UP000580839">
    <property type="component" value="Unassembled WGS sequence"/>
</dbReference>
<sequence length="355" mass="39310">MNALLALFPAEGRRFLHAAWGRKGPIGMFVGGVALAAVVVSLLLPAWFAAESTILPPSDGSNSFGMMSSMIQASVLNQVGIFSTQTPSDVVAEILKSRTLREELITKYDLKTTYKAKHMDFALRALEQHLEVGINKAGVITVRMEDRSAKRAANMVNDLVAMLDRFNREALNTRAKRTRRFLETRLTAVEHQMMQAESTLTSYEKRNKMVASTESGAIGAIASVMAERMNLQVRRSYLSSFTQPGSPSLKEIDAQMGAYERQLAQLPSLKQEGSRLALNAEIQRRVFTLLTAQYEDARVEEMRDTPTLTVLDVARPPDVRSRPRRGVIVVAASGLATLLALAWAWLRMQRDDAVA</sequence>
<dbReference type="GO" id="GO:0005886">
    <property type="term" value="C:plasma membrane"/>
    <property type="evidence" value="ECO:0007669"/>
    <property type="project" value="TreeGrafter"/>
</dbReference>
<keyword evidence="1" id="KW-0175">Coiled coil</keyword>
<evidence type="ECO:0000256" key="1">
    <source>
        <dbReference type="SAM" id="Coils"/>
    </source>
</evidence>
<feature type="transmembrane region" description="Helical" evidence="2">
    <location>
        <begin position="327"/>
        <end position="346"/>
    </location>
</feature>
<dbReference type="PANTHER" id="PTHR32309:SF13">
    <property type="entry name" value="FERRIC ENTEROBACTIN TRANSPORT PROTEIN FEPE"/>
    <property type="match status" value="1"/>
</dbReference>
<dbReference type="GO" id="GO:0004713">
    <property type="term" value="F:protein tyrosine kinase activity"/>
    <property type="evidence" value="ECO:0007669"/>
    <property type="project" value="TreeGrafter"/>
</dbReference>
<comment type="caution">
    <text evidence="3">The sequence shown here is derived from an EMBL/GenBank/DDBJ whole genome shotgun (WGS) entry which is preliminary data.</text>
</comment>
<evidence type="ECO:0000256" key="2">
    <source>
        <dbReference type="SAM" id="Phobius"/>
    </source>
</evidence>
<organism evidence="3 4">
    <name type="scientific">Eiseniibacteriota bacterium</name>
    <dbReference type="NCBI Taxonomy" id="2212470"/>
    <lineage>
        <taxon>Bacteria</taxon>
        <taxon>Candidatus Eiseniibacteriota</taxon>
    </lineage>
</organism>
<evidence type="ECO:0008006" key="5">
    <source>
        <dbReference type="Google" id="ProtNLM"/>
    </source>
</evidence>
<proteinExistence type="predicted"/>
<name>A0A849SGN1_UNCEI</name>
<feature type="transmembrane region" description="Helical" evidence="2">
    <location>
        <begin position="28"/>
        <end position="50"/>
    </location>
</feature>
<keyword evidence="2" id="KW-1133">Transmembrane helix</keyword>
<dbReference type="EMBL" id="JABFRW010000128">
    <property type="protein sequence ID" value="NOT34532.1"/>
    <property type="molecule type" value="Genomic_DNA"/>
</dbReference>
<gene>
    <name evidence="3" type="ORF">HOP12_10220</name>
</gene>